<dbReference type="SUPFAM" id="SSF47473">
    <property type="entry name" value="EF-hand"/>
    <property type="match status" value="1"/>
</dbReference>
<dbReference type="AlphaFoldDB" id="A0A078B3V4"/>
<dbReference type="InterPro" id="IPR018247">
    <property type="entry name" value="EF_Hand_1_Ca_BS"/>
</dbReference>
<name>A0A078B3V4_STYLE</name>
<reference evidence="3 4" key="1">
    <citation type="submission" date="2014-06" db="EMBL/GenBank/DDBJ databases">
        <authorList>
            <person name="Swart Estienne"/>
        </authorList>
    </citation>
    <scope>NUCLEOTIDE SEQUENCE [LARGE SCALE GENOMIC DNA]</scope>
    <source>
        <strain evidence="3 4">130c</strain>
    </source>
</reference>
<dbReference type="Pfam" id="PF13499">
    <property type="entry name" value="EF-hand_7"/>
    <property type="match status" value="1"/>
</dbReference>
<evidence type="ECO:0000313" key="3">
    <source>
        <dbReference type="EMBL" id="CDW88901.1"/>
    </source>
</evidence>
<evidence type="ECO:0000259" key="2">
    <source>
        <dbReference type="PROSITE" id="PS50222"/>
    </source>
</evidence>
<evidence type="ECO:0000256" key="1">
    <source>
        <dbReference type="ARBA" id="ARBA00022837"/>
    </source>
</evidence>
<protein>
    <submittedName>
        <fullName evidence="3">Calcium-binding protein</fullName>
    </submittedName>
</protein>
<dbReference type="EMBL" id="CCKQ01017013">
    <property type="protein sequence ID" value="CDW88901.1"/>
    <property type="molecule type" value="Genomic_DNA"/>
</dbReference>
<dbReference type="Proteomes" id="UP000039865">
    <property type="component" value="Unassembled WGS sequence"/>
</dbReference>
<dbReference type="CDD" id="cd00051">
    <property type="entry name" value="EFh"/>
    <property type="match status" value="1"/>
</dbReference>
<dbReference type="PROSITE" id="PS00018">
    <property type="entry name" value="EF_HAND_1"/>
    <property type="match status" value="1"/>
</dbReference>
<organism evidence="3 4">
    <name type="scientific">Stylonychia lemnae</name>
    <name type="common">Ciliate</name>
    <dbReference type="NCBI Taxonomy" id="5949"/>
    <lineage>
        <taxon>Eukaryota</taxon>
        <taxon>Sar</taxon>
        <taxon>Alveolata</taxon>
        <taxon>Ciliophora</taxon>
        <taxon>Intramacronucleata</taxon>
        <taxon>Spirotrichea</taxon>
        <taxon>Stichotrichia</taxon>
        <taxon>Sporadotrichida</taxon>
        <taxon>Oxytrichidae</taxon>
        <taxon>Stylonychinae</taxon>
        <taxon>Stylonychia</taxon>
    </lineage>
</organism>
<dbReference type="InterPro" id="IPR011992">
    <property type="entry name" value="EF-hand-dom_pair"/>
</dbReference>
<sequence>MSIESTVEAIWAEYDTNGDGAINAEESKAFFESLIAARPDLGLSSDNLATWFSELDSDNDGAISKDEMTVYLQKINYTA</sequence>
<dbReference type="GO" id="GO:0005509">
    <property type="term" value="F:calcium ion binding"/>
    <property type="evidence" value="ECO:0007669"/>
    <property type="project" value="InterPro"/>
</dbReference>
<dbReference type="InterPro" id="IPR002048">
    <property type="entry name" value="EF_hand_dom"/>
</dbReference>
<feature type="domain" description="EF-hand" evidence="2">
    <location>
        <begin position="43"/>
        <end position="78"/>
    </location>
</feature>
<dbReference type="Gene3D" id="1.10.238.10">
    <property type="entry name" value="EF-hand"/>
    <property type="match status" value="1"/>
</dbReference>
<dbReference type="PROSITE" id="PS50222">
    <property type="entry name" value="EF_HAND_2"/>
    <property type="match status" value="2"/>
</dbReference>
<dbReference type="InParanoid" id="A0A078B3V4"/>
<dbReference type="SMART" id="SM00054">
    <property type="entry name" value="EFh"/>
    <property type="match status" value="2"/>
</dbReference>
<gene>
    <name evidence="3" type="primary">Contig11577.g12393</name>
    <name evidence="3" type="ORF">STYLEM_18026</name>
</gene>
<evidence type="ECO:0000313" key="4">
    <source>
        <dbReference type="Proteomes" id="UP000039865"/>
    </source>
</evidence>
<keyword evidence="1" id="KW-0106">Calcium</keyword>
<keyword evidence="4" id="KW-1185">Reference proteome</keyword>
<feature type="domain" description="EF-hand" evidence="2">
    <location>
        <begin position="2"/>
        <end position="37"/>
    </location>
</feature>
<accession>A0A078B3V4</accession>
<proteinExistence type="predicted"/>
<dbReference type="OrthoDB" id="74314at2759"/>